<proteinExistence type="predicted"/>
<sequence>MLSAIAATLLATPALAQKQADLVISGGTIYDGSSPTPITGDVAILADRIVYVGPSAANPYAGKRTISAKGQIVAPGFIDPHTHADAFFMGKTAQERLVLPWLMQGVTTIFTGVDGYGQPGGKVAVGKLFDHVKTNGVGLNLGTYVGFGAVRGAVIGEADRPPTADELARMKSLVATGMCEGALGLSAGLFYAPQSFAKTDEVVAVAREAARRGGVYDTHQRDESSYNIGVMNSTREAISIGQQAGMPVHFAHLKTLGVDVQGKAAELVSIIDEARAKGLNVTADQYPWEASGSALEPSLLPRWALDGGRPAMLARFADPAQLARIRTEMVENLRRRGGAQSLLLTRPGLPWSGKRLSEIAAIWGVEPVDAALRIIRESENGTAVVSFNMAEGDIKLLMQQPWVVTSSDGSAGHPRMYATFPQKYAKYVLQEHTISLADFINSSTGRTADQFRLQGRGHLRPGYYADVVVFDPATYRPRADYLNPTELTTGVTTLLVNGQLAIDGGKPTGTAAGRPIRHIPPSGSCD</sequence>
<evidence type="ECO:0000313" key="4">
    <source>
        <dbReference type="EMBL" id="TPE64007.1"/>
    </source>
</evidence>
<dbReference type="OrthoDB" id="9766983at2"/>
<dbReference type="EMBL" id="VFSU01000011">
    <property type="protein sequence ID" value="TPE64007.1"/>
    <property type="molecule type" value="Genomic_DNA"/>
</dbReference>
<evidence type="ECO:0000256" key="1">
    <source>
        <dbReference type="SAM" id="MobiDB-lite"/>
    </source>
</evidence>
<protein>
    <submittedName>
        <fullName evidence="4">Amidohydrolase family protein</fullName>
    </submittedName>
</protein>
<feature type="region of interest" description="Disordered" evidence="1">
    <location>
        <begin position="506"/>
        <end position="526"/>
    </location>
</feature>
<dbReference type="GO" id="GO:0016811">
    <property type="term" value="F:hydrolase activity, acting on carbon-nitrogen (but not peptide) bonds, in linear amides"/>
    <property type="evidence" value="ECO:0007669"/>
    <property type="project" value="InterPro"/>
</dbReference>
<dbReference type="AlphaFoldDB" id="A0A501XV85"/>
<organism evidence="4 5">
    <name type="scientific">Sandaracinobacter neustonicus</name>
    <dbReference type="NCBI Taxonomy" id="1715348"/>
    <lineage>
        <taxon>Bacteria</taxon>
        <taxon>Pseudomonadati</taxon>
        <taxon>Pseudomonadota</taxon>
        <taxon>Alphaproteobacteria</taxon>
        <taxon>Sphingomonadales</taxon>
        <taxon>Sphingosinicellaceae</taxon>
        <taxon>Sandaracinobacter</taxon>
    </lineage>
</organism>
<dbReference type="SUPFAM" id="SSF51556">
    <property type="entry name" value="Metallo-dependent hydrolases"/>
    <property type="match status" value="1"/>
</dbReference>
<keyword evidence="4" id="KW-0378">Hydrolase</keyword>
<dbReference type="GO" id="GO:0016812">
    <property type="term" value="F:hydrolase activity, acting on carbon-nitrogen (but not peptide) bonds, in cyclic amides"/>
    <property type="evidence" value="ECO:0007669"/>
    <property type="project" value="TreeGrafter"/>
</dbReference>
<dbReference type="Gene3D" id="3.30.1490.130">
    <property type="entry name" value="D-aminoacylase. Domain 3"/>
    <property type="match status" value="1"/>
</dbReference>
<gene>
    <name evidence="4" type="ORF">FJQ54_01700</name>
</gene>
<feature type="chain" id="PRO_5021460540" evidence="2">
    <location>
        <begin position="17"/>
        <end position="526"/>
    </location>
</feature>
<dbReference type="Gene3D" id="3.20.20.140">
    <property type="entry name" value="Metal-dependent hydrolases"/>
    <property type="match status" value="1"/>
</dbReference>
<evidence type="ECO:0000256" key="2">
    <source>
        <dbReference type="SAM" id="SignalP"/>
    </source>
</evidence>
<evidence type="ECO:0000313" key="5">
    <source>
        <dbReference type="Proteomes" id="UP000319897"/>
    </source>
</evidence>
<comment type="caution">
    <text evidence="4">The sequence shown here is derived from an EMBL/GenBank/DDBJ whole genome shotgun (WGS) entry which is preliminary data.</text>
</comment>
<dbReference type="Proteomes" id="UP000319897">
    <property type="component" value="Unassembled WGS sequence"/>
</dbReference>
<keyword evidence="5" id="KW-1185">Reference proteome</keyword>
<keyword evidence="2" id="KW-0732">Signal</keyword>
<dbReference type="PANTHER" id="PTHR11647:SF1">
    <property type="entry name" value="COLLAPSIN RESPONSE MEDIATOR PROTEIN"/>
    <property type="match status" value="1"/>
</dbReference>
<name>A0A501XV85_9SPHN</name>
<dbReference type="Pfam" id="PF07969">
    <property type="entry name" value="Amidohydro_3"/>
    <property type="match status" value="1"/>
</dbReference>
<dbReference type="SUPFAM" id="SSF51338">
    <property type="entry name" value="Composite domain of metallo-dependent hydrolases"/>
    <property type="match status" value="1"/>
</dbReference>
<dbReference type="InterPro" id="IPR013108">
    <property type="entry name" value="Amidohydro_3"/>
</dbReference>
<feature type="domain" description="Amidohydrolase 3" evidence="3">
    <location>
        <begin position="64"/>
        <end position="500"/>
    </location>
</feature>
<dbReference type="Gene3D" id="2.30.40.10">
    <property type="entry name" value="Urease, subunit C, domain 1"/>
    <property type="match status" value="1"/>
</dbReference>
<reference evidence="4 5" key="1">
    <citation type="submission" date="2019-06" db="EMBL/GenBank/DDBJ databases">
        <authorList>
            <person name="Lee I."/>
            <person name="Jang G.I."/>
            <person name="Hwang C.Y."/>
        </authorList>
    </citation>
    <scope>NUCLEOTIDE SEQUENCE [LARGE SCALE GENOMIC DNA]</scope>
    <source>
        <strain evidence="4 5">PAMC 28131</strain>
    </source>
</reference>
<feature type="signal peptide" evidence="2">
    <location>
        <begin position="1"/>
        <end position="16"/>
    </location>
</feature>
<evidence type="ECO:0000259" key="3">
    <source>
        <dbReference type="Pfam" id="PF07969"/>
    </source>
</evidence>
<dbReference type="InterPro" id="IPR023100">
    <property type="entry name" value="D-aminoacylase_insert_dom_sf"/>
</dbReference>
<dbReference type="PANTHER" id="PTHR11647">
    <property type="entry name" value="HYDRANTOINASE/DIHYDROPYRIMIDINASE FAMILY MEMBER"/>
    <property type="match status" value="1"/>
</dbReference>
<dbReference type="GO" id="GO:0005829">
    <property type="term" value="C:cytosol"/>
    <property type="evidence" value="ECO:0007669"/>
    <property type="project" value="TreeGrafter"/>
</dbReference>
<dbReference type="InterPro" id="IPR011059">
    <property type="entry name" value="Metal-dep_hydrolase_composite"/>
</dbReference>
<dbReference type="InterPro" id="IPR032466">
    <property type="entry name" value="Metal_Hydrolase"/>
</dbReference>
<accession>A0A501XV85</accession>
<dbReference type="InterPro" id="IPR050378">
    <property type="entry name" value="Metallo-dep_Hydrolases_sf"/>
</dbReference>